<name>A0ABN7SWI4_OIKDI</name>
<keyword evidence="3" id="KW-0268">Exocytosis</keyword>
<reference evidence="6 7" key="1">
    <citation type="submission" date="2021-04" db="EMBL/GenBank/DDBJ databases">
        <authorList>
            <person name="Bliznina A."/>
        </authorList>
    </citation>
    <scope>NUCLEOTIDE SEQUENCE [LARGE SCALE GENOMIC DNA]</scope>
</reference>
<keyword evidence="4" id="KW-0532">Neurotransmitter transport</keyword>
<accession>A0ABN7SWI4</accession>
<protein>
    <submittedName>
        <fullName evidence="6">Oidioi.mRNA.OKI2018_I69.chr2.g4201.t1.cds</fullName>
    </submittedName>
</protein>
<evidence type="ECO:0000256" key="3">
    <source>
        <dbReference type="ARBA" id="ARBA00022483"/>
    </source>
</evidence>
<feature type="coiled-coil region" evidence="5">
    <location>
        <begin position="36"/>
        <end position="63"/>
    </location>
</feature>
<evidence type="ECO:0000256" key="5">
    <source>
        <dbReference type="SAM" id="Coils"/>
    </source>
</evidence>
<proteinExistence type="inferred from homology"/>
<keyword evidence="7" id="KW-1185">Reference proteome</keyword>
<evidence type="ECO:0000313" key="7">
    <source>
        <dbReference type="Proteomes" id="UP001158576"/>
    </source>
</evidence>
<evidence type="ECO:0000256" key="1">
    <source>
        <dbReference type="ARBA" id="ARBA00005396"/>
    </source>
</evidence>
<keyword evidence="2" id="KW-0813">Transport</keyword>
<evidence type="ECO:0000256" key="4">
    <source>
        <dbReference type="ARBA" id="ARBA00022775"/>
    </source>
</evidence>
<evidence type="ECO:0000256" key="2">
    <source>
        <dbReference type="ARBA" id="ARBA00022448"/>
    </source>
</evidence>
<sequence>MNSIPVKFLLGKTFGKNPADVAENAIQGSPKLGANSQTAKEEQEELLRQRELEEKQLAEKQAVRRYERANVRQNIRDKYKLTKGS</sequence>
<keyword evidence="5" id="KW-0175">Coiled coil</keyword>
<dbReference type="Gene3D" id="1.20.5.580">
    <property type="entry name" value="Single Helix bin"/>
    <property type="match status" value="1"/>
</dbReference>
<gene>
    <name evidence="6" type="ORF">OKIOD_LOCUS12966</name>
</gene>
<evidence type="ECO:0000313" key="6">
    <source>
        <dbReference type="EMBL" id="CAG5109692.1"/>
    </source>
</evidence>
<dbReference type="InterPro" id="IPR008849">
    <property type="entry name" value="Synaphin"/>
</dbReference>
<comment type="similarity">
    <text evidence="1">Belongs to the complexin/synaphin family.</text>
</comment>
<dbReference type="EMBL" id="OU015567">
    <property type="protein sequence ID" value="CAG5109692.1"/>
    <property type="molecule type" value="Genomic_DNA"/>
</dbReference>
<dbReference type="Proteomes" id="UP001158576">
    <property type="component" value="Chromosome 2"/>
</dbReference>
<organism evidence="6 7">
    <name type="scientific">Oikopleura dioica</name>
    <name type="common">Tunicate</name>
    <dbReference type="NCBI Taxonomy" id="34765"/>
    <lineage>
        <taxon>Eukaryota</taxon>
        <taxon>Metazoa</taxon>
        <taxon>Chordata</taxon>
        <taxon>Tunicata</taxon>
        <taxon>Appendicularia</taxon>
        <taxon>Copelata</taxon>
        <taxon>Oikopleuridae</taxon>
        <taxon>Oikopleura</taxon>
    </lineage>
</organism>
<dbReference type="Pfam" id="PF05835">
    <property type="entry name" value="Synaphin"/>
    <property type="match status" value="1"/>
</dbReference>